<evidence type="ECO:0000313" key="7">
    <source>
        <dbReference type="Proteomes" id="UP000558997"/>
    </source>
</evidence>
<evidence type="ECO:0000313" key="6">
    <source>
        <dbReference type="EMBL" id="MBB5980976.1"/>
    </source>
</evidence>
<dbReference type="PANTHER" id="PTHR10628:SF30">
    <property type="entry name" value="EXO-ALPHA-SIALIDASE"/>
    <property type="match status" value="1"/>
</dbReference>
<dbReference type="Gene3D" id="2.130.10.10">
    <property type="entry name" value="YVTN repeat-like/Quinoprotein amine dehydrogenase"/>
    <property type="match status" value="1"/>
</dbReference>
<dbReference type="EC" id="3.2.1.18" evidence="3"/>
<dbReference type="InterPro" id="IPR011040">
    <property type="entry name" value="Sialidase"/>
</dbReference>
<dbReference type="EMBL" id="JACHNF010000001">
    <property type="protein sequence ID" value="MBB5980976.1"/>
    <property type="molecule type" value="Genomic_DNA"/>
</dbReference>
<dbReference type="PANTHER" id="PTHR10628">
    <property type="entry name" value="SIALIDASE"/>
    <property type="match status" value="1"/>
</dbReference>
<evidence type="ECO:0000259" key="5">
    <source>
        <dbReference type="Pfam" id="PF13088"/>
    </source>
</evidence>
<gene>
    <name evidence="6" type="ORF">HDA44_004317</name>
</gene>
<dbReference type="GO" id="GO:0006689">
    <property type="term" value="P:ganglioside catabolic process"/>
    <property type="evidence" value="ECO:0007669"/>
    <property type="project" value="TreeGrafter"/>
</dbReference>
<name>A0A841DW50_9ACTN</name>
<organism evidence="6 7">
    <name type="scientific">Kribbella solani</name>
    <dbReference type="NCBI Taxonomy" id="236067"/>
    <lineage>
        <taxon>Bacteria</taxon>
        <taxon>Bacillati</taxon>
        <taxon>Actinomycetota</taxon>
        <taxon>Actinomycetes</taxon>
        <taxon>Propionibacteriales</taxon>
        <taxon>Kribbellaceae</taxon>
        <taxon>Kribbella</taxon>
    </lineage>
</organism>
<dbReference type="Proteomes" id="UP000558997">
    <property type="component" value="Unassembled WGS sequence"/>
</dbReference>
<comment type="catalytic activity">
    <reaction evidence="1">
        <text>Hydrolysis of alpha-(2-&gt;3)-, alpha-(2-&gt;6)-, alpha-(2-&gt;8)- glycosidic linkages of terminal sialic acid residues in oligosaccharides, glycoproteins, glycolipids, colominic acid and synthetic substrates.</text>
        <dbReference type="EC" id="3.2.1.18"/>
    </reaction>
</comment>
<evidence type="ECO:0000256" key="4">
    <source>
        <dbReference type="SAM" id="SignalP"/>
    </source>
</evidence>
<dbReference type="InterPro" id="IPR015943">
    <property type="entry name" value="WD40/YVTN_repeat-like_dom_sf"/>
</dbReference>
<dbReference type="GO" id="GO:0016020">
    <property type="term" value="C:membrane"/>
    <property type="evidence" value="ECO:0007669"/>
    <property type="project" value="TreeGrafter"/>
</dbReference>
<reference evidence="6 7" key="1">
    <citation type="submission" date="2020-08" db="EMBL/GenBank/DDBJ databases">
        <title>Sequencing the genomes of 1000 actinobacteria strains.</title>
        <authorList>
            <person name="Klenk H.-P."/>
        </authorList>
    </citation>
    <scope>NUCLEOTIDE SEQUENCE [LARGE SCALE GENOMIC DNA]</scope>
    <source>
        <strain evidence="6 7">DSM 17294</strain>
    </source>
</reference>
<evidence type="ECO:0000256" key="1">
    <source>
        <dbReference type="ARBA" id="ARBA00000427"/>
    </source>
</evidence>
<dbReference type="CDD" id="cd15482">
    <property type="entry name" value="Sialidase_non-viral"/>
    <property type="match status" value="1"/>
</dbReference>
<dbReference type="InterPro" id="IPR036278">
    <property type="entry name" value="Sialidase_sf"/>
</dbReference>
<comment type="similarity">
    <text evidence="2">Belongs to the glycosyl hydrolase 33 family.</text>
</comment>
<dbReference type="RefSeq" id="WP_184837111.1">
    <property type="nucleotide sequence ID" value="NZ_BAAAVN010000003.1"/>
</dbReference>
<evidence type="ECO:0000256" key="2">
    <source>
        <dbReference type="ARBA" id="ARBA00009348"/>
    </source>
</evidence>
<comment type="caution">
    <text evidence="6">The sequence shown here is derived from an EMBL/GenBank/DDBJ whole genome shotgun (WGS) entry which is preliminary data.</text>
</comment>
<feature type="signal peptide" evidence="4">
    <location>
        <begin position="1"/>
        <end position="23"/>
    </location>
</feature>
<feature type="domain" description="Sialidase" evidence="5">
    <location>
        <begin position="139"/>
        <end position="291"/>
    </location>
</feature>
<protein>
    <recommendedName>
        <fullName evidence="3">exo-alpha-sialidase</fullName>
        <ecNumber evidence="3">3.2.1.18</ecNumber>
    </recommendedName>
</protein>
<feature type="chain" id="PRO_5038842645" description="exo-alpha-sialidase" evidence="4">
    <location>
        <begin position="24"/>
        <end position="476"/>
    </location>
</feature>
<dbReference type="Gene3D" id="2.120.10.10">
    <property type="match status" value="1"/>
</dbReference>
<dbReference type="InterPro" id="IPR026856">
    <property type="entry name" value="Sialidase_fam"/>
</dbReference>
<proteinExistence type="inferred from homology"/>
<keyword evidence="4" id="KW-0732">Signal</keyword>
<evidence type="ECO:0000256" key="3">
    <source>
        <dbReference type="ARBA" id="ARBA00012733"/>
    </source>
</evidence>
<dbReference type="GO" id="GO:0004308">
    <property type="term" value="F:exo-alpha-sialidase activity"/>
    <property type="evidence" value="ECO:0007669"/>
    <property type="project" value="UniProtKB-EC"/>
</dbReference>
<dbReference type="GO" id="GO:0009313">
    <property type="term" value="P:oligosaccharide catabolic process"/>
    <property type="evidence" value="ECO:0007669"/>
    <property type="project" value="TreeGrafter"/>
</dbReference>
<sequence length="476" mass="49593">MTTTRSRLLLSAAVILATSAVVAQSSATGVSAAVPVSGTSPLQAGCGAGPADGYTLYPNTEVQPHLAVDPKHPSHLVTAYQQDRWNRYGSNGAVTSVSNDGGASWHRSAALPPFSACTGGAYDVTTDHWLTITPSGAAIAASFSLSRDGEITAMQVARSGDGGEHWADAVTLQRDTTSKLFNDRPAVTADPYHPGVVYTVWDRVEDTSTDSAEHSVQPVYLSKSTDDGRTWSKAKKIYDVPDNTGTIGTVLTPLADGTLLIGMHYLTATAGATQVIRSTDGGATWSKPTLNAPAPLAVTTRIPDPDGGSDPIRNASLPLLAAQPGTKVVHATWQSQAADGTFHVAYARSADSGKTWSAPARVDKTPKGSAAVPAIAVSSDGTAAITYYDFRNNTADSSLPTDFWAITCKSACTTAGSWTEKHLEGPFDARKVPATSSGRMLGDYTGLVSTGKSFVAVYSVATGNTNNPVDLHSTTF</sequence>
<keyword evidence="7" id="KW-1185">Reference proteome</keyword>
<accession>A0A841DW50</accession>
<dbReference type="AlphaFoldDB" id="A0A841DW50"/>
<dbReference type="Pfam" id="PF13088">
    <property type="entry name" value="BNR_2"/>
    <property type="match status" value="1"/>
</dbReference>
<dbReference type="GO" id="GO:0005737">
    <property type="term" value="C:cytoplasm"/>
    <property type="evidence" value="ECO:0007669"/>
    <property type="project" value="TreeGrafter"/>
</dbReference>
<dbReference type="SUPFAM" id="SSF50939">
    <property type="entry name" value="Sialidases"/>
    <property type="match status" value="1"/>
</dbReference>